<proteinExistence type="predicted"/>
<reference evidence="1 2" key="1">
    <citation type="journal article" date="2018" name="Front. Microbiol.">
        <title>Genome-Wide Analysis of Corynespora cassiicola Leaf Fall Disease Putative Effectors.</title>
        <authorList>
            <person name="Lopez D."/>
            <person name="Ribeiro S."/>
            <person name="Label P."/>
            <person name="Fumanal B."/>
            <person name="Venisse J.S."/>
            <person name="Kohler A."/>
            <person name="de Oliveira R.R."/>
            <person name="Labutti K."/>
            <person name="Lipzen A."/>
            <person name="Lail K."/>
            <person name="Bauer D."/>
            <person name="Ohm R.A."/>
            <person name="Barry K.W."/>
            <person name="Spatafora J."/>
            <person name="Grigoriev I.V."/>
            <person name="Martin F.M."/>
            <person name="Pujade-Renaud V."/>
        </authorList>
    </citation>
    <scope>NUCLEOTIDE SEQUENCE [LARGE SCALE GENOMIC DNA]</scope>
    <source>
        <strain evidence="1 2">Philippines</strain>
    </source>
</reference>
<organism evidence="1 2">
    <name type="scientific">Corynespora cassiicola Philippines</name>
    <dbReference type="NCBI Taxonomy" id="1448308"/>
    <lineage>
        <taxon>Eukaryota</taxon>
        <taxon>Fungi</taxon>
        <taxon>Dikarya</taxon>
        <taxon>Ascomycota</taxon>
        <taxon>Pezizomycotina</taxon>
        <taxon>Dothideomycetes</taxon>
        <taxon>Pleosporomycetidae</taxon>
        <taxon>Pleosporales</taxon>
        <taxon>Corynesporascaceae</taxon>
        <taxon>Corynespora</taxon>
    </lineage>
</organism>
<dbReference type="Proteomes" id="UP000240883">
    <property type="component" value="Unassembled WGS sequence"/>
</dbReference>
<evidence type="ECO:0000313" key="2">
    <source>
        <dbReference type="Proteomes" id="UP000240883"/>
    </source>
</evidence>
<keyword evidence="2" id="KW-1185">Reference proteome</keyword>
<sequence>MHFSIPPALWSSITPFQNPGVRAQSPPRRRKRKITAQVLIQSIPGTSHRKIHLGPHLSAVHNVWDSIVCT</sequence>
<dbReference type="EMBL" id="KZ678145">
    <property type="protein sequence ID" value="PSN61307.1"/>
    <property type="molecule type" value="Genomic_DNA"/>
</dbReference>
<name>A0A2T2N794_CORCC</name>
<dbReference type="AlphaFoldDB" id="A0A2T2N794"/>
<accession>A0A2T2N794</accession>
<protein>
    <submittedName>
        <fullName evidence="1">Uncharacterized protein</fullName>
    </submittedName>
</protein>
<gene>
    <name evidence="1" type="ORF">BS50DRAFT_578675</name>
</gene>
<evidence type="ECO:0000313" key="1">
    <source>
        <dbReference type="EMBL" id="PSN61307.1"/>
    </source>
</evidence>